<sequence length="96" mass="10973">MFLAVLLGVLSDTSAVHYRNNKAKLVPSSIIIVEPYISAVLICPKIQGVWVPHEPHFAERFISRVFQLLSMVLLRQWAIFEFWEQGGIHHAVCPDF</sequence>
<dbReference type="Proteomes" id="UP000187429">
    <property type="component" value="Unassembled WGS sequence"/>
</dbReference>
<keyword evidence="3" id="KW-1185">Reference proteome</keyword>
<protein>
    <submittedName>
        <fullName evidence="2">Uncharacterized protein</fullName>
    </submittedName>
</protein>
<feature type="signal peptide" evidence="1">
    <location>
        <begin position="1"/>
        <end position="15"/>
    </location>
</feature>
<comment type="caution">
    <text evidence="2">The sequence shown here is derived from an EMBL/GenBank/DDBJ whole genome shotgun (WGS) entry which is preliminary data.</text>
</comment>
<organism evidence="2 3">
    <name type="scientific">Smittium culicis</name>
    <dbReference type="NCBI Taxonomy" id="133412"/>
    <lineage>
        <taxon>Eukaryota</taxon>
        <taxon>Fungi</taxon>
        <taxon>Fungi incertae sedis</taxon>
        <taxon>Zoopagomycota</taxon>
        <taxon>Kickxellomycotina</taxon>
        <taxon>Harpellomycetes</taxon>
        <taxon>Harpellales</taxon>
        <taxon>Legeriomycetaceae</taxon>
        <taxon>Smittium</taxon>
    </lineage>
</organism>
<evidence type="ECO:0000313" key="3">
    <source>
        <dbReference type="Proteomes" id="UP000187429"/>
    </source>
</evidence>
<dbReference type="AlphaFoldDB" id="A0A1R1YQP5"/>
<proteinExistence type="predicted"/>
<reference evidence="3" key="1">
    <citation type="submission" date="2017-01" db="EMBL/GenBank/DDBJ databases">
        <authorList>
            <person name="Wang Y."/>
            <person name="White M."/>
            <person name="Kvist S."/>
            <person name="Moncalvo J.-M."/>
        </authorList>
    </citation>
    <scope>NUCLEOTIDE SEQUENCE [LARGE SCALE GENOMIC DNA]</scope>
    <source>
        <strain evidence="3">ID-206-W2</strain>
    </source>
</reference>
<feature type="chain" id="PRO_5013023393" evidence="1">
    <location>
        <begin position="16"/>
        <end position="96"/>
    </location>
</feature>
<name>A0A1R1YQP5_9FUNG</name>
<keyword evidence="1" id="KW-0732">Signal</keyword>
<dbReference type="EMBL" id="LSSM01000347">
    <property type="protein sequence ID" value="OMJ29213.1"/>
    <property type="molecule type" value="Genomic_DNA"/>
</dbReference>
<gene>
    <name evidence="2" type="ORF">AYI69_g1294</name>
</gene>
<accession>A0A1R1YQP5</accession>
<evidence type="ECO:0000313" key="2">
    <source>
        <dbReference type="EMBL" id="OMJ29213.1"/>
    </source>
</evidence>
<evidence type="ECO:0000256" key="1">
    <source>
        <dbReference type="SAM" id="SignalP"/>
    </source>
</evidence>